<evidence type="ECO:0000256" key="1">
    <source>
        <dbReference type="SAM" id="MobiDB-lite"/>
    </source>
</evidence>
<keyword evidence="2" id="KW-1185">Reference proteome</keyword>
<feature type="region of interest" description="Disordered" evidence="1">
    <location>
        <begin position="67"/>
        <end position="188"/>
    </location>
</feature>
<feature type="region of interest" description="Disordered" evidence="1">
    <location>
        <begin position="39"/>
        <end position="58"/>
    </location>
</feature>
<evidence type="ECO:0000313" key="3">
    <source>
        <dbReference type="RefSeq" id="XP_015607253.1"/>
    </source>
</evidence>
<feature type="compositionally biased region" description="Low complexity" evidence="1">
    <location>
        <begin position="120"/>
        <end position="145"/>
    </location>
</feature>
<dbReference type="KEGG" id="ccin:107273505"/>
<name>A0AAJ7CCH3_CEPCN</name>
<dbReference type="AlphaFoldDB" id="A0AAJ7CCH3"/>
<dbReference type="RefSeq" id="XP_015607253.1">
    <property type="nucleotide sequence ID" value="XM_015751767.1"/>
</dbReference>
<feature type="compositionally biased region" description="Polar residues" evidence="1">
    <location>
        <begin position="167"/>
        <end position="188"/>
    </location>
</feature>
<dbReference type="Proteomes" id="UP000694920">
    <property type="component" value="Unplaced"/>
</dbReference>
<gene>
    <name evidence="3" type="primary">LOC107273505</name>
</gene>
<feature type="compositionally biased region" description="Polar residues" evidence="1">
    <location>
        <begin position="89"/>
        <end position="105"/>
    </location>
</feature>
<accession>A0AAJ7CCH3</accession>
<proteinExistence type="predicted"/>
<feature type="region of interest" description="Disordered" evidence="1">
    <location>
        <begin position="301"/>
        <end position="320"/>
    </location>
</feature>
<protein>
    <submittedName>
        <fullName evidence="3">Protein kinase C-like</fullName>
    </submittedName>
</protein>
<sequence>MNMQTGNYTGGSITEESVNKITEGMNQNCIIARRKDEYPENGGRVINNGQALPKPGVPRSILQDFPMKNISQKTPPNKGYGNYDKVKEQNTLNRDAIRNNKNGTGSRFKKNLDGRYRNSYQQSPYQQQTQHQQQQQPQQQAPYQQTNGCVETPPPVQPGRNDLVQGQRPSPQQAGHSFGNPSTYQSPYSTQQTMYAPVPYYSGESESYGHSYYASNTGYFSVPYVSRSDIPDGNNVNAYPPNVYSNVDNYPATSFCEVYPQYVYPQQNMYPGVPQQPPQENWYPLPGQAQYVQYAALPSPISASSSSSISATPPNISSDL</sequence>
<evidence type="ECO:0000313" key="2">
    <source>
        <dbReference type="Proteomes" id="UP000694920"/>
    </source>
</evidence>
<organism evidence="2 3">
    <name type="scientific">Cephus cinctus</name>
    <name type="common">Wheat stem sawfly</name>
    <dbReference type="NCBI Taxonomy" id="211228"/>
    <lineage>
        <taxon>Eukaryota</taxon>
        <taxon>Metazoa</taxon>
        <taxon>Ecdysozoa</taxon>
        <taxon>Arthropoda</taxon>
        <taxon>Hexapoda</taxon>
        <taxon>Insecta</taxon>
        <taxon>Pterygota</taxon>
        <taxon>Neoptera</taxon>
        <taxon>Endopterygota</taxon>
        <taxon>Hymenoptera</taxon>
        <taxon>Cephoidea</taxon>
        <taxon>Cephidae</taxon>
        <taxon>Cephus</taxon>
    </lineage>
</organism>
<dbReference type="GeneID" id="107273505"/>
<reference evidence="3" key="1">
    <citation type="submission" date="2025-08" db="UniProtKB">
        <authorList>
            <consortium name="RefSeq"/>
        </authorList>
    </citation>
    <scope>IDENTIFICATION</scope>
</reference>